<keyword evidence="4 7" id="KW-0472">Membrane</keyword>
<dbReference type="GO" id="GO:0016020">
    <property type="term" value="C:membrane"/>
    <property type="evidence" value="ECO:0007669"/>
    <property type="project" value="UniProtKB-SubCell"/>
</dbReference>
<dbReference type="Gene3D" id="1.20.1640.10">
    <property type="entry name" value="Multidrug efflux transporter AcrB transmembrane domain"/>
    <property type="match status" value="1"/>
</dbReference>
<dbReference type="EMBL" id="CAJNOT010002830">
    <property type="protein sequence ID" value="CAF1346073.1"/>
    <property type="molecule type" value="Genomic_DNA"/>
</dbReference>
<evidence type="ECO:0000256" key="5">
    <source>
        <dbReference type="ARBA" id="ARBA00023180"/>
    </source>
</evidence>
<dbReference type="AlphaFoldDB" id="A0A815H170"/>
<evidence type="ECO:0000256" key="3">
    <source>
        <dbReference type="ARBA" id="ARBA00022989"/>
    </source>
</evidence>
<evidence type="ECO:0000256" key="2">
    <source>
        <dbReference type="ARBA" id="ARBA00022692"/>
    </source>
</evidence>
<keyword evidence="3 7" id="KW-1133">Transmembrane helix</keyword>
<evidence type="ECO:0000259" key="8">
    <source>
        <dbReference type="PROSITE" id="PS50156"/>
    </source>
</evidence>
<comment type="subcellular location">
    <subcellularLocation>
        <location evidence="1">Membrane</location>
        <topology evidence="1">Multi-pass membrane protein</topology>
    </subcellularLocation>
</comment>
<evidence type="ECO:0000256" key="7">
    <source>
        <dbReference type="SAM" id="Phobius"/>
    </source>
</evidence>
<dbReference type="PANTHER" id="PTHR45951:SF3">
    <property type="entry name" value="PROTEIN DISPATCHED"/>
    <property type="match status" value="1"/>
</dbReference>
<dbReference type="InterPro" id="IPR003392">
    <property type="entry name" value="PTHD_SSD"/>
</dbReference>
<dbReference type="InterPro" id="IPR052081">
    <property type="entry name" value="Dispatched_Hh_regulator"/>
</dbReference>
<feature type="transmembrane region" description="Helical" evidence="7">
    <location>
        <begin position="140"/>
        <end position="160"/>
    </location>
</feature>
<dbReference type="Proteomes" id="UP000663864">
    <property type="component" value="Unassembled WGS sequence"/>
</dbReference>
<proteinExistence type="inferred from homology"/>
<feature type="domain" description="SSD" evidence="8">
    <location>
        <begin position="136"/>
        <end position="342"/>
    </location>
</feature>
<dbReference type="SUPFAM" id="SSF82866">
    <property type="entry name" value="Multidrug efflux transporter AcrB transmembrane domain"/>
    <property type="match status" value="1"/>
</dbReference>
<comment type="similarity">
    <text evidence="6">Belongs to the dispatched family.</text>
</comment>
<gene>
    <name evidence="9" type="ORF">ZHD862_LOCUS30305</name>
</gene>
<dbReference type="GO" id="GO:0022857">
    <property type="term" value="F:transmembrane transporter activity"/>
    <property type="evidence" value="ECO:0007669"/>
    <property type="project" value="TreeGrafter"/>
</dbReference>
<evidence type="ECO:0000256" key="1">
    <source>
        <dbReference type="ARBA" id="ARBA00004141"/>
    </source>
</evidence>
<organism evidence="9 10">
    <name type="scientific">Rotaria sordida</name>
    <dbReference type="NCBI Taxonomy" id="392033"/>
    <lineage>
        <taxon>Eukaryota</taxon>
        <taxon>Metazoa</taxon>
        <taxon>Spiralia</taxon>
        <taxon>Gnathifera</taxon>
        <taxon>Rotifera</taxon>
        <taxon>Eurotatoria</taxon>
        <taxon>Bdelloidea</taxon>
        <taxon>Philodinida</taxon>
        <taxon>Philodinidae</taxon>
        <taxon>Rotaria</taxon>
    </lineage>
</organism>
<dbReference type="GO" id="GO:0007224">
    <property type="term" value="P:smoothened signaling pathway"/>
    <property type="evidence" value="ECO:0007669"/>
    <property type="project" value="TreeGrafter"/>
</dbReference>
<evidence type="ECO:0000256" key="6">
    <source>
        <dbReference type="ARBA" id="ARBA00038046"/>
    </source>
</evidence>
<accession>A0A815H170</accession>
<name>A0A815H170_9BILA</name>
<feature type="transmembrane region" description="Helical" evidence="7">
    <location>
        <begin position="115"/>
        <end position="133"/>
    </location>
</feature>
<dbReference type="PROSITE" id="PS50156">
    <property type="entry name" value="SSD"/>
    <property type="match status" value="1"/>
</dbReference>
<protein>
    <recommendedName>
        <fullName evidence="8">SSD domain-containing protein</fullName>
    </recommendedName>
</protein>
<dbReference type="PANTHER" id="PTHR45951">
    <property type="entry name" value="PROTEIN DISPATCHED-RELATED"/>
    <property type="match status" value="1"/>
</dbReference>
<feature type="transmembrane region" description="Helical" evidence="7">
    <location>
        <begin position="172"/>
        <end position="192"/>
    </location>
</feature>
<dbReference type="Pfam" id="PF02460">
    <property type="entry name" value="Patched"/>
    <property type="match status" value="1"/>
</dbReference>
<dbReference type="InterPro" id="IPR000731">
    <property type="entry name" value="SSD"/>
</dbReference>
<evidence type="ECO:0000256" key="4">
    <source>
        <dbReference type="ARBA" id="ARBA00023136"/>
    </source>
</evidence>
<keyword evidence="2 7" id="KW-0812">Transmembrane</keyword>
<reference evidence="9" key="1">
    <citation type="submission" date="2021-02" db="EMBL/GenBank/DDBJ databases">
        <authorList>
            <person name="Nowell W R."/>
        </authorList>
    </citation>
    <scope>NUCLEOTIDE SEQUENCE</scope>
</reference>
<evidence type="ECO:0000313" key="9">
    <source>
        <dbReference type="EMBL" id="CAF1346073.1"/>
    </source>
</evidence>
<sequence>MCLRRQPYTRKHCQDHDCIDDYKNNLIDKSCVNEELTLENCEKYCQCKHQCFNETEQVIFLVPILREPQLIEIYIKKFSRKQQLSKYKDEFVKLIALNFAAIREKAAMVQVYEDMLLIIMAATLIIGITLCYLRSITIALMIITGTALSLGMGCFVYNIIYRIPIFPFLNLMSAFILIGIGCDDIFVFFDIWNQEKLEWLKKYQNKLLTESKFYFIYFNKLFISLIVDPNMLLNSTNIHNNIPSNQQKKNPNKLKRSSSHQLFLFKHSEEIRKILLSEEALIEIMSNTLKHAGSSMFVTSFTTSAAFFTNILTNISFIQVFGIFIGTCVLIYFAITFTKISK</sequence>
<comment type="caution">
    <text evidence="9">The sequence shown here is derived from an EMBL/GenBank/DDBJ whole genome shotgun (WGS) entry which is preliminary data.</text>
</comment>
<evidence type="ECO:0000313" key="10">
    <source>
        <dbReference type="Proteomes" id="UP000663864"/>
    </source>
</evidence>
<keyword evidence="5" id="KW-0325">Glycoprotein</keyword>
<feature type="transmembrane region" description="Helical" evidence="7">
    <location>
        <begin position="311"/>
        <end position="335"/>
    </location>
</feature>